<reference evidence="2" key="1">
    <citation type="journal article" date="2023" name="G3 (Bethesda)">
        <title>Genome assembly and association tests identify interacting loci associated with vigor, precocity, and sex in interspecific pistachio rootstocks.</title>
        <authorList>
            <person name="Palmer W."/>
            <person name="Jacygrad E."/>
            <person name="Sagayaradj S."/>
            <person name="Cavanaugh K."/>
            <person name="Han R."/>
            <person name="Bertier L."/>
            <person name="Beede B."/>
            <person name="Kafkas S."/>
            <person name="Golino D."/>
            <person name="Preece J."/>
            <person name="Michelmore R."/>
        </authorList>
    </citation>
    <scope>NUCLEOTIDE SEQUENCE [LARGE SCALE GENOMIC DNA]</scope>
</reference>
<gene>
    <name evidence="1" type="ORF">Pint_14301</name>
</gene>
<sequence>MASKTINFSSFLLLLLSLSALSQLHATQESKNGIRKISTCLSDKGYNSMALILHMTLPSLIPSDSVFNTTTFTIFSPTDKAFLSSKYPQPPLTLLRYHVTPSTFNKTLPHGSKIDTLLRGHPLMATSSHRKASINGVKIVEWDVYNDGKVIVHGVEEFFDPAFQTLRYP</sequence>
<organism evidence="1 2">
    <name type="scientific">Pistacia integerrima</name>
    <dbReference type="NCBI Taxonomy" id="434235"/>
    <lineage>
        <taxon>Eukaryota</taxon>
        <taxon>Viridiplantae</taxon>
        <taxon>Streptophyta</taxon>
        <taxon>Embryophyta</taxon>
        <taxon>Tracheophyta</taxon>
        <taxon>Spermatophyta</taxon>
        <taxon>Magnoliopsida</taxon>
        <taxon>eudicotyledons</taxon>
        <taxon>Gunneridae</taxon>
        <taxon>Pentapetalae</taxon>
        <taxon>rosids</taxon>
        <taxon>malvids</taxon>
        <taxon>Sapindales</taxon>
        <taxon>Anacardiaceae</taxon>
        <taxon>Pistacia</taxon>
    </lineage>
</organism>
<evidence type="ECO:0000313" key="1">
    <source>
        <dbReference type="EMBL" id="KAJ0030811.1"/>
    </source>
</evidence>
<keyword evidence="2" id="KW-1185">Reference proteome</keyword>
<proteinExistence type="predicted"/>
<name>A0ACC0Y682_9ROSI</name>
<evidence type="ECO:0000313" key="2">
    <source>
        <dbReference type="Proteomes" id="UP001163603"/>
    </source>
</evidence>
<accession>A0ACC0Y682</accession>
<dbReference type="EMBL" id="CM047743">
    <property type="protein sequence ID" value="KAJ0030811.1"/>
    <property type="molecule type" value="Genomic_DNA"/>
</dbReference>
<dbReference type="Proteomes" id="UP001163603">
    <property type="component" value="Chromosome 8"/>
</dbReference>
<comment type="caution">
    <text evidence="1">The sequence shown here is derived from an EMBL/GenBank/DDBJ whole genome shotgun (WGS) entry which is preliminary data.</text>
</comment>
<protein>
    <submittedName>
        <fullName evidence="1">Uncharacterized protein</fullName>
    </submittedName>
</protein>